<sequence length="526" mass="57286">MKTRKMTLSGILLCASICFISCGKDNETFSAGGNIDTSGNGNNNTQIQETAYAFPGAEGAGRNTTGGRGGKIYYVTSLNDELSDNTTLRYALSRNEPRIIIFKISGTIKLKKELSIENGDVTIAGQTAPGDGICLAGYPVMIKADNVIIRYMRFRLGDAQMKEDIAAGKIDPTYADGADAFGGTKRKNIMIDHCSVSWCVDECASFYDNTNFTMQWCLISESLRLSLHSKEAHGYGGIWGGKNASFHHNLLAHHDSRNPRFNGSRMSALPDLEKVDFRNNVIYNWRGNSSYAGEGGSYNLVNNYYKPGPATEKSSATVKYRIFAPNADLGEYSNGQMSGQWGTFYINGNYMGATTSTAQEANNVCNDNWIGVHPDERNYSLPGGTISSIKSSVMFTDMGDATEVTTHSAENAYTRVCEYAGCSLVRDAVDKRIINEVKNGTATYSGANYPGIIDSQETVGGWPTLNSTEPPVDTDGDGMPDEWEKQVGLNPNSYNNPNAHTLSSGYTDIEVYLNSLVETITEAQNK</sequence>
<dbReference type="PANTHER" id="PTHR42970:SF1">
    <property type="entry name" value="PECTATE LYASE C-RELATED"/>
    <property type="match status" value="1"/>
</dbReference>
<organism evidence="4 5">
    <name type="scientific">Coprobacter fastidiosus</name>
    <dbReference type="NCBI Taxonomy" id="1099853"/>
    <lineage>
        <taxon>Bacteria</taxon>
        <taxon>Pseudomonadati</taxon>
        <taxon>Bacteroidota</taxon>
        <taxon>Bacteroidia</taxon>
        <taxon>Bacteroidales</taxon>
        <taxon>Barnesiellaceae</taxon>
        <taxon>Coprobacter</taxon>
    </lineage>
</organism>
<keyword evidence="1" id="KW-0479">Metal-binding</keyword>
<evidence type="ECO:0000256" key="3">
    <source>
        <dbReference type="SAM" id="SignalP"/>
    </source>
</evidence>
<reference evidence="4 5" key="1">
    <citation type="journal article" date="2018" name="Nat. Biotechnol.">
        <title>A standardized bacterial taxonomy based on genome phylogeny substantially revises the tree of life.</title>
        <authorList>
            <person name="Parks D.H."/>
            <person name="Chuvochina M."/>
            <person name="Waite D.W."/>
            <person name="Rinke C."/>
            <person name="Skarshewski A."/>
            <person name="Chaumeil P.A."/>
            <person name="Hugenholtz P."/>
        </authorList>
    </citation>
    <scope>NUCLEOTIDE SEQUENCE [LARGE SCALE GENOMIC DNA]</scope>
    <source>
        <strain evidence="4">UBA11482</strain>
    </source>
</reference>
<comment type="caution">
    <text evidence="4">The sequence shown here is derived from an EMBL/GenBank/DDBJ whole genome shotgun (WGS) entry which is preliminary data.</text>
</comment>
<gene>
    <name evidence="4" type="ORF">DDY73_01060</name>
</gene>
<dbReference type="GO" id="GO:0016829">
    <property type="term" value="F:lyase activity"/>
    <property type="evidence" value="ECO:0007669"/>
    <property type="project" value="UniProtKB-KW"/>
</dbReference>
<feature type="chain" id="PRO_5030062730" evidence="3">
    <location>
        <begin position="24"/>
        <end position="526"/>
    </location>
</feature>
<evidence type="ECO:0000256" key="1">
    <source>
        <dbReference type="ARBA" id="ARBA00022723"/>
    </source>
</evidence>
<dbReference type="SUPFAM" id="SSF51126">
    <property type="entry name" value="Pectin lyase-like"/>
    <property type="match status" value="1"/>
</dbReference>
<dbReference type="InterPro" id="IPR052063">
    <property type="entry name" value="Polysaccharide_Lyase_1"/>
</dbReference>
<proteinExistence type="predicted"/>
<protein>
    <submittedName>
        <fullName evidence="4">Pectate lyase</fullName>
    </submittedName>
</protein>
<dbReference type="Proteomes" id="UP000262954">
    <property type="component" value="Unassembled WGS sequence"/>
</dbReference>
<name>A0A316R1I4_9BACT</name>
<evidence type="ECO:0000313" key="5">
    <source>
        <dbReference type="Proteomes" id="UP000262954"/>
    </source>
</evidence>
<evidence type="ECO:0000313" key="4">
    <source>
        <dbReference type="EMBL" id="HBJ07570.1"/>
    </source>
</evidence>
<feature type="signal peptide" evidence="3">
    <location>
        <begin position="1"/>
        <end position="23"/>
    </location>
</feature>
<dbReference type="InterPro" id="IPR012334">
    <property type="entry name" value="Pectin_lyas_fold"/>
</dbReference>
<dbReference type="InterPro" id="IPR011050">
    <property type="entry name" value="Pectin_lyase_fold/virulence"/>
</dbReference>
<keyword evidence="3" id="KW-0732">Signal</keyword>
<keyword evidence="2" id="KW-0325">Glycoprotein</keyword>
<dbReference type="EMBL" id="DNWC01000018">
    <property type="protein sequence ID" value="HBJ07570.1"/>
    <property type="molecule type" value="Genomic_DNA"/>
</dbReference>
<accession>A0A316R1I4</accession>
<dbReference type="Gene3D" id="2.160.20.10">
    <property type="entry name" value="Single-stranded right-handed beta-helix, Pectin lyase-like"/>
    <property type="match status" value="1"/>
</dbReference>
<dbReference type="GO" id="GO:0046872">
    <property type="term" value="F:metal ion binding"/>
    <property type="evidence" value="ECO:0007669"/>
    <property type="project" value="UniProtKB-KW"/>
</dbReference>
<dbReference type="AlphaFoldDB" id="A0A316R1I4"/>
<dbReference type="PANTHER" id="PTHR42970">
    <property type="entry name" value="PECTATE LYASE C-RELATED"/>
    <property type="match status" value="1"/>
</dbReference>
<keyword evidence="4" id="KW-0456">Lyase</keyword>
<evidence type="ECO:0000256" key="2">
    <source>
        <dbReference type="ARBA" id="ARBA00023180"/>
    </source>
</evidence>
<dbReference type="RefSeq" id="WP_039927874.1">
    <property type="nucleotide sequence ID" value="NZ_CABKQP010000002.1"/>
</dbReference>